<feature type="transmembrane region" description="Helical" evidence="1">
    <location>
        <begin position="91"/>
        <end position="112"/>
    </location>
</feature>
<dbReference type="EMBL" id="JACLAW010000001">
    <property type="protein sequence ID" value="MBC2664013.1"/>
    <property type="molecule type" value="Genomic_DNA"/>
</dbReference>
<accession>A0A7X1FNL8</accession>
<evidence type="ECO:0000313" key="3">
    <source>
        <dbReference type="Proteomes" id="UP000566813"/>
    </source>
</evidence>
<dbReference type="AlphaFoldDB" id="A0A7X1FNL8"/>
<proteinExistence type="predicted"/>
<evidence type="ECO:0000256" key="1">
    <source>
        <dbReference type="SAM" id="Phobius"/>
    </source>
</evidence>
<dbReference type="Proteomes" id="UP000566813">
    <property type="component" value="Unassembled WGS sequence"/>
</dbReference>
<sequence length="115" mass="13249">MMVRLKMDCSAPVTKWAFTRRLIHSDFISDVAAEELFGSSDQMNVLDWLFFGAFAGINAWSLWSARKYGRIAWAHIFTKQLWAERTTQPRLFWALVIAHVICLVAIMPTMIVGRL</sequence>
<comment type="caution">
    <text evidence="2">The sequence shown here is derived from an EMBL/GenBank/DDBJ whole genome shotgun (WGS) entry which is preliminary data.</text>
</comment>
<keyword evidence="1" id="KW-1133">Transmembrane helix</keyword>
<dbReference type="RefSeq" id="WP_185662271.1">
    <property type="nucleotide sequence ID" value="NZ_JACLAW010000001.1"/>
</dbReference>
<evidence type="ECO:0000313" key="2">
    <source>
        <dbReference type="EMBL" id="MBC2664013.1"/>
    </source>
</evidence>
<keyword evidence="1" id="KW-0472">Membrane</keyword>
<gene>
    <name evidence="2" type="ORF">H7F51_00625</name>
</gene>
<protein>
    <submittedName>
        <fullName evidence="2">Uncharacterized protein</fullName>
    </submittedName>
</protein>
<organism evidence="2 3">
    <name type="scientific">Novosphingobium flavum</name>
    <dbReference type="NCBI Taxonomy" id="1778672"/>
    <lineage>
        <taxon>Bacteria</taxon>
        <taxon>Pseudomonadati</taxon>
        <taxon>Pseudomonadota</taxon>
        <taxon>Alphaproteobacteria</taxon>
        <taxon>Sphingomonadales</taxon>
        <taxon>Sphingomonadaceae</taxon>
        <taxon>Novosphingobium</taxon>
    </lineage>
</organism>
<reference evidence="2 3" key="1">
    <citation type="submission" date="2020-08" db="EMBL/GenBank/DDBJ databases">
        <title>The genome sequence of type strain Novosphingobium flavum NBRC 111647.</title>
        <authorList>
            <person name="Liu Y."/>
        </authorList>
    </citation>
    <scope>NUCLEOTIDE SEQUENCE [LARGE SCALE GENOMIC DNA]</scope>
    <source>
        <strain evidence="2 3">NBRC 111647</strain>
    </source>
</reference>
<feature type="transmembrane region" description="Helical" evidence="1">
    <location>
        <begin position="45"/>
        <end position="63"/>
    </location>
</feature>
<name>A0A7X1FNL8_9SPHN</name>
<keyword evidence="1" id="KW-0812">Transmembrane</keyword>
<keyword evidence="3" id="KW-1185">Reference proteome</keyword>